<keyword evidence="4" id="KW-1185">Reference proteome</keyword>
<dbReference type="InterPro" id="IPR012337">
    <property type="entry name" value="RNaseH-like_sf"/>
</dbReference>
<dbReference type="PANTHER" id="PTHR23272:SF189">
    <property type="entry name" value="ZINC FINGER BED DOMAIN-CONTAINING PROTEIN RICESLEEPER 1-LIKE"/>
    <property type="match status" value="1"/>
</dbReference>
<evidence type="ECO:0000256" key="1">
    <source>
        <dbReference type="SAM" id="MobiDB-lite"/>
    </source>
</evidence>
<evidence type="ECO:0000313" key="3">
    <source>
        <dbReference type="EMBL" id="KMS96689.1"/>
    </source>
</evidence>
<feature type="domain" description="HAT C-terminal dimerisation" evidence="2">
    <location>
        <begin position="1"/>
        <end position="47"/>
    </location>
</feature>
<evidence type="ECO:0000259" key="2">
    <source>
        <dbReference type="Pfam" id="PF05699"/>
    </source>
</evidence>
<feature type="compositionally biased region" description="Acidic residues" evidence="1">
    <location>
        <begin position="58"/>
        <end position="84"/>
    </location>
</feature>
<dbReference type="OrthoDB" id="1873329at2759"/>
<organism evidence="3 4">
    <name type="scientific">Beta vulgaris subsp. vulgaris</name>
    <name type="common">Beet</name>
    <dbReference type="NCBI Taxonomy" id="3555"/>
    <lineage>
        <taxon>Eukaryota</taxon>
        <taxon>Viridiplantae</taxon>
        <taxon>Streptophyta</taxon>
        <taxon>Embryophyta</taxon>
        <taxon>Tracheophyta</taxon>
        <taxon>Spermatophyta</taxon>
        <taxon>Magnoliopsida</taxon>
        <taxon>eudicotyledons</taxon>
        <taxon>Gunneridae</taxon>
        <taxon>Pentapetalae</taxon>
        <taxon>Caryophyllales</taxon>
        <taxon>Chenopodiaceae</taxon>
        <taxon>Betoideae</taxon>
        <taxon>Beta</taxon>
    </lineage>
</organism>
<dbReference type="Pfam" id="PF05699">
    <property type="entry name" value="Dimer_Tnp_hAT"/>
    <property type="match status" value="1"/>
</dbReference>
<gene>
    <name evidence="3" type="ORF">BVRB_8g200760</name>
</gene>
<protein>
    <recommendedName>
        <fullName evidence="2">HAT C-terminal dimerisation domain-containing protein</fullName>
    </recommendedName>
</protein>
<dbReference type="AlphaFoldDB" id="A0A0J8B618"/>
<sequence>MARDLLTIPVSTVASESAFSLGGKIISPTRSSLKPKTVQALVCVQDWRRDEHGISVDLESDPYSCDEDLNEEEDDEEDDTSLFH</sequence>
<accession>A0A0J8B618</accession>
<name>A0A0J8B618_BETVV</name>
<dbReference type="PANTHER" id="PTHR23272">
    <property type="entry name" value="BED FINGER-RELATED"/>
    <property type="match status" value="1"/>
</dbReference>
<reference evidence="3 4" key="1">
    <citation type="journal article" date="2014" name="Nature">
        <title>The genome of the recently domesticated crop plant sugar beet (Beta vulgaris).</title>
        <authorList>
            <person name="Dohm J.C."/>
            <person name="Minoche A.E."/>
            <person name="Holtgrawe D."/>
            <person name="Capella-Gutierrez S."/>
            <person name="Zakrzewski F."/>
            <person name="Tafer H."/>
            <person name="Rupp O."/>
            <person name="Sorensen T.R."/>
            <person name="Stracke R."/>
            <person name="Reinhardt R."/>
            <person name="Goesmann A."/>
            <person name="Kraft T."/>
            <person name="Schulz B."/>
            <person name="Stadler P.F."/>
            <person name="Schmidt T."/>
            <person name="Gabaldon T."/>
            <person name="Lehrach H."/>
            <person name="Weisshaar B."/>
            <person name="Himmelbauer H."/>
        </authorList>
    </citation>
    <scope>NUCLEOTIDE SEQUENCE [LARGE SCALE GENOMIC DNA]</scope>
    <source>
        <tissue evidence="3">Taproot</tissue>
    </source>
</reference>
<dbReference type="SUPFAM" id="SSF53098">
    <property type="entry name" value="Ribonuclease H-like"/>
    <property type="match status" value="1"/>
</dbReference>
<evidence type="ECO:0000313" key="4">
    <source>
        <dbReference type="Proteomes" id="UP000035740"/>
    </source>
</evidence>
<dbReference type="OMA" id="NEIRETC"/>
<feature type="region of interest" description="Disordered" evidence="1">
    <location>
        <begin position="57"/>
        <end position="84"/>
    </location>
</feature>
<dbReference type="GO" id="GO:0046983">
    <property type="term" value="F:protein dimerization activity"/>
    <property type="evidence" value="ECO:0007669"/>
    <property type="project" value="InterPro"/>
</dbReference>
<proteinExistence type="predicted"/>
<dbReference type="EMBL" id="KQ090363">
    <property type="protein sequence ID" value="KMS96689.1"/>
    <property type="molecule type" value="Genomic_DNA"/>
</dbReference>
<dbReference type="Gramene" id="KMS96689">
    <property type="protein sequence ID" value="KMS96689"/>
    <property type="gene ID" value="BVRB_8g200760"/>
</dbReference>
<dbReference type="Proteomes" id="UP000035740">
    <property type="component" value="Unassembled WGS sequence"/>
</dbReference>
<dbReference type="InterPro" id="IPR008906">
    <property type="entry name" value="HATC_C_dom"/>
</dbReference>